<evidence type="ECO:0000313" key="2">
    <source>
        <dbReference type="Proteomes" id="UP000551501"/>
    </source>
</evidence>
<reference evidence="1 2" key="1">
    <citation type="submission" date="2020-08" db="EMBL/GenBank/DDBJ databases">
        <title>Sequencing the genomes of 1000 actinobacteria strains.</title>
        <authorList>
            <person name="Klenk H.-P."/>
        </authorList>
    </citation>
    <scope>NUCLEOTIDE SEQUENCE [LARGE SCALE GENOMIC DNA]</scope>
    <source>
        <strain evidence="1 2">DSM 45298</strain>
    </source>
</reference>
<proteinExistence type="predicted"/>
<dbReference type="Proteomes" id="UP000551501">
    <property type="component" value="Unassembled WGS sequence"/>
</dbReference>
<keyword evidence="2" id="KW-1185">Reference proteome</keyword>
<name>A0A840F151_9ACTN</name>
<dbReference type="RefSeq" id="WP_183371204.1">
    <property type="nucleotide sequence ID" value="NZ_BAABHL010000090.1"/>
</dbReference>
<comment type="caution">
    <text evidence="1">The sequence shown here is derived from an EMBL/GenBank/DDBJ whole genome shotgun (WGS) entry which is preliminary data.</text>
</comment>
<organism evidence="1 2">
    <name type="scientific">Gordonia humi</name>
    <dbReference type="NCBI Taxonomy" id="686429"/>
    <lineage>
        <taxon>Bacteria</taxon>
        <taxon>Bacillati</taxon>
        <taxon>Actinomycetota</taxon>
        <taxon>Actinomycetes</taxon>
        <taxon>Mycobacteriales</taxon>
        <taxon>Gordoniaceae</taxon>
        <taxon>Gordonia</taxon>
    </lineage>
</organism>
<sequence>MTRVGAAVIETDELPIVPGAVTIRISKAFGSPRGLPDLVGVAIRFEAPTITGACDEDRWDLLMTGPLRPIAGVRLPTPTREWSGVSVSPLSRFRYRGAVWRLAGRLVTPPTGPKLDLDDLADALTVGSAVLTLTASRDGDPWSVVGTVEFGDVRAANEIAFDPADSVPAGIEPLPSWLAGLRRSAYHGSREGRRRHR</sequence>
<accession>A0A840F151</accession>
<dbReference type="AlphaFoldDB" id="A0A840F151"/>
<evidence type="ECO:0000313" key="1">
    <source>
        <dbReference type="EMBL" id="MBB4136248.1"/>
    </source>
</evidence>
<dbReference type="EMBL" id="JACIFP010000001">
    <property type="protein sequence ID" value="MBB4136248.1"/>
    <property type="molecule type" value="Genomic_DNA"/>
</dbReference>
<evidence type="ECO:0008006" key="3">
    <source>
        <dbReference type="Google" id="ProtNLM"/>
    </source>
</evidence>
<gene>
    <name evidence="1" type="ORF">BKA16_002800</name>
</gene>
<protein>
    <recommendedName>
        <fullName evidence="3">Phosphodiesterase</fullName>
    </recommendedName>
</protein>